<organism evidence="12 13">
    <name type="scientific">Diceros bicornis minor</name>
    <name type="common">South-central black rhinoceros</name>
    <dbReference type="NCBI Taxonomy" id="77932"/>
    <lineage>
        <taxon>Eukaryota</taxon>
        <taxon>Metazoa</taxon>
        <taxon>Chordata</taxon>
        <taxon>Craniata</taxon>
        <taxon>Vertebrata</taxon>
        <taxon>Euteleostomi</taxon>
        <taxon>Mammalia</taxon>
        <taxon>Eutheria</taxon>
        <taxon>Laurasiatheria</taxon>
        <taxon>Perissodactyla</taxon>
        <taxon>Rhinocerotidae</taxon>
        <taxon>Diceros</taxon>
    </lineage>
</organism>
<comment type="caution">
    <text evidence="12">The sequence shown here is derived from an EMBL/GenBank/DDBJ whole genome shotgun (WGS) entry which is preliminary data.</text>
</comment>
<evidence type="ECO:0000256" key="5">
    <source>
        <dbReference type="ARBA" id="ARBA00022490"/>
    </source>
</evidence>
<sequence length="105" mass="11535">MFLMLMILSHDNFLRTVSNVSCTPNCLHPSVKVILGTMEELMSTVHIITATPKVVDDPSDRLKDPPCSYPQTVCHGSNLLSVESSQISHEEGDNTRAEGTMMSIC</sequence>
<keyword evidence="13" id="KW-1185">Reference proteome</keyword>
<comment type="pathway">
    <text evidence="1">Carbohydrate degradation; glycolysis; pyruvate from D-glyceraldehyde 3-phosphate: step 1/5.</text>
</comment>
<evidence type="ECO:0000256" key="1">
    <source>
        <dbReference type="ARBA" id="ARBA00004869"/>
    </source>
</evidence>
<evidence type="ECO:0000256" key="6">
    <source>
        <dbReference type="ARBA" id="ARBA00023002"/>
    </source>
</evidence>
<evidence type="ECO:0000256" key="8">
    <source>
        <dbReference type="ARBA" id="ARBA00023152"/>
    </source>
</evidence>
<proteinExistence type="inferred from homology"/>
<dbReference type="AlphaFoldDB" id="A0A7J7EI10"/>
<evidence type="ECO:0000313" key="13">
    <source>
        <dbReference type="Proteomes" id="UP000551758"/>
    </source>
</evidence>
<dbReference type="EMBL" id="JACDTQ010002883">
    <property type="protein sequence ID" value="KAF5915307.1"/>
    <property type="molecule type" value="Genomic_DNA"/>
</dbReference>
<feature type="region of interest" description="Disordered" evidence="10">
    <location>
        <begin position="85"/>
        <end position="105"/>
    </location>
</feature>
<accession>A0A7J7EI10</accession>
<evidence type="ECO:0000256" key="3">
    <source>
        <dbReference type="ARBA" id="ARBA00013119"/>
    </source>
</evidence>
<gene>
    <name evidence="12" type="ORF">HPG69_011772</name>
</gene>
<evidence type="ECO:0000256" key="11">
    <source>
        <dbReference type="SAM" id="SignalP"/>
    </source>
</evidence>
<comment type="catalytic activity">
    <reaction evidence="9">
        <text>D-glyceraldehyde 3-phosphate + phosphate + NAD(+) = (2R)-3-phospho-glyceroyl phosphate + NADH + H(+)</text>
        <dbReference type="Rhea" id="RHEA:10300"/>
        <dbReference type="ChEBI" id="CHEBI:15378"/>
        <dbReference type="ChEBI" id="CHEBI:43474"/>
        <dbReference type="ChEBI" id="CHEBI:57540"/>
        <dbReference type="ChEBI" id="CHEBI:57604"/>
        <dbReference type="ChEBI" id="CHEBI:57945"/>
        <dbReference type="ChEBI" id="CHEBI:59776"/>
        <dbReference type="EC" id="1.2.1.12"/>
    </reaction>
</comment>
<feature type="signal peptide" evidence="11">
    <location>
        <begin position="1"/>
        <end position="16"/>
    </location>
</feature>
<evidence type="ECO:0000256" key="9">
    <source>
        <dbReference type="ARBA" id="ARBA00047698"/>
    </source>
</evidence>
<dbReference type="GO" id="GO:0004365">
    <property type="term" value="F:glyceraldehyde-3-phosphate dehydrogenase (NAD+) (phosphorylating) activity"/>
    <property type="evidence" value="ECO:0007669"/>
    <property type="project" value="UniProtKB-EC"/>
</dbReference>
<dbReference type="PANTHER" id="PTHR10836:SF111">
    <property type="entry name" value="GLYCERALDEHYDE-3-PHOSPHATE DEHYDROGENASE"/>
    <property type="match status" value="1"/>
</dbReference>
<keyword evidence="8" id="KW-0324">Glycolysis</keyword>
<evidence type="ECO:0000256" key="4">
    <source>
        <dbReference type="ARBA" id="ARBA00021022"/>
    </source>
</evidence>
<evidence type="ECO:0000313" key="12">
    <source>
        <dbReference type="EMBL" id="KAF5915307.1"/>
    </source>
</evidence>
<dbReference type="Gene3D" id="3.30.360.10">
    <property type="entry name" value="Dihydrodipicolinate Reductase, domain 2"/>
    <property type="match status" value="1"/>
</dbReference>
<keyword evidence="11" id="KW-0732">Signal</keyword>
<reference evidence="12 13" key="1">
    <citation type="journal article" date="2020" name="Mol. Biol. Evol.">
        <title>Interspecific Gene Flow and the Evolution of Specialization in Black and White Rhinoceros.</title>
        <authorList>
            <person name="Moodley Y."/>
            <person name="Westbury M.V."/>
            <person name="Russo I.M."/>
            <person name="Gopalakrishnan S."/>
            <person name="Rakotoarivelo A."/>
            <person name="Olsen R.A."/>
            <person name="Prost S."/>
            <person name="Tunstall T."/>
            <person name="Ryder O.A."/>
            <person name="Dalen L."/>
            <person name="Bruford M.W."/>
        </authorList>
    </citation>
    <scope>NUCLEOTIDE SEQUENCE [LARGE SCALE GENOMIC DNA]</scope>
    <source>
        <strain evidence="12">SBR-YM</strain>
        <tissue evidence="12">Skin</tissue>
    </source>
</reference>
<dbReference type="InterPro" id="IPR020831">
    <property type="entry name" value="GlycerAld/Erythrose_P_DH"/>
</dbReference>
<evidence type="ECO:0000256" key="2">
    <source>
        <dbReference type="ARBA" id="ARBA00007406"/>
    </source>
</evidence>
<feature type="chain" id="PRO_5029464610" description="Glyceraldehyde-3-phosphate dehydrogenase" evidence="11">
    <location>
        <begin position="17"/>
        <end position="105"/>
    </location>
</feature>
<dbReference type="Proteomes" id="UP000551758">
    <property type="component" value="Unassembled WGS sequence"/>
</dbReference>
<dbReference type="GO" id="GO:0006096">
    <property type="term" value="P:glycolytic process"/>
    <property type="evidence" value="ECO:0007669"/>
    <property type="project" value="UniProtKB-KW"/>
</dbReference>
<evidence type="ECO:0000256" key="10">
    <source>
        <dbReference type="SAM" id="MobiDB-lite"/>
    </source>
</evidence>
<comment type="similarity">
    <text evidence="2">Belongs to the glyceraldehyde-3-phosphate dehydrogenase family.</text>
</comment>
<keyword evidence="5" id="KW-0963">Cytoplasm</keyword>
<dbReference type="PANTHER" id="PTHR10836">
    <property type="entry name" value="GLYCERALDEHYDE 3-PHOSPHATE DEHYDROGENASE"/>
    <property type="match status" value="1"/>
</dbReference>
<dbReference type="SUPFAM" id="SSF55347">
    <property type="entry name" value="Glyceraldehyde-3-phosphate dehydrogenase-like, C-terminal domain"/>
    <property type="match status" value="1"/>
</dbReference>
<keyword evidence="6" id="KW-0560">Oxidoreductase</keyword>
<dbReference type="GO" id="GO:0005829">
    <property type="term" value="C:cytosol"/>
    <property type="evidence" value="ECO:0007669"/>
    <property type="project" value="TreeGrafter"/>
</dbReference>
<dbReference type="EC" id="1.2.1.12" evidence="3"/>
<evidence type="ECO:0000256" key="7">
    <source>
        <dbReference type="ARBA" id="ARBA00023027"/>
    </source>
</evidence>
<name>A0A7J7EI10_DICBM</name>
<keyword evidence="7" id="KW-0520">NAD</keyword>
<protein>
    <recommendedName>
        <fullName evidence="4">Glyceraldehyde-3-phosphate dehydrogenase</fullName>
        <ecNumber evidence="3">1.2.1.12</ecNumber>
    </recommendedName>
</protein>